<evidence type="ECO:0000256" key="4">
    <source>
        <dbReference type="ARBA" id="ARBA00022692"/>
    </source>
</evidence>
<feature type="compositionally biased region" description="Polar residues" evidence="15">
    <location>
        <begin position="437"/>
        <end position="453"/>
    </location>
</feature>
<evidence type="ECO:0000256" key="16">
    <source>
        <dbReference type="SAM" id="Phobius"/>
    </source>
</evidence>
<comment type="function">
    <text evidence="12 14">Component of the PEX13-PEX14 docking complex, a translocon channel that specifically mediates the import of peroxisomal cargo proteins bound to PEX5 receptor. The PEX13-PEX14 docking complex forms a large import pore which can be opened to a diameter of about 9 nm. Mechanistically, PEX5 receptor along with cargo proteins associates with the PEX14 subunit of the PEX13-PEX14 docking complex in the cytosol, leading to the insertion of the receptor into the organelle membrane with the concomitant translocation of the cargo into the peroxisome matrix.</text>
</comment>
<dbReference type="GO" id="GO:0005778">
    <property type="term" value="C:peroxisomal membrane"/>
    <property type="evidence" value="ECO:0007669"/>
    <property type="project" value="UniProtKB-SubCell"/>
</dbReference>
<dbReference type="STRING" id="69332.A0A388KFH7"/>
<keyword evidence="20" id="KW-1185">Reference proteome</keyword>
<evidence type="ECO:0000256" key="3">
    <source>
        <dbReference type="ARBA" id="ARBA00022448"/>
    </source>
</evidence>
<dbReference type="InterPro" id="IPR025655">
    <property type="entry name" value="PEX14"/>
</dbReference>
<protein>
    <recommendedName>
        <fullName evidence="10 14">Peroxisomal membrane protein PEX14</fullName>
    </recommendedName>
    <alternativeName>
        <fullName evidence="11 14">Peroxin-14</fullName>
    </alternativeName>
</protein>
<feature type="region of interest" description="Disordered" evidence="15">
    <location>
        <begin position="90"/>
        <end position="180"/>
    </location>
</feature>
<evidence type="ECO:0000256" key="15">
    <source>
        <dbReference type="SAM" id="MobiDB-lite"/>
    </source>
</evidence>
<evidence type="ECO:0000256" key="1">
    <source>
        <dbReference type="ARBA" id="ARBA00004549"/>
    </source>
</evidence>
<dbReference type="InterPro" id="IPR054154">
    <property type="entry name" value="PEX14-like_M_plants"/>
</dbReference>
<evidence type="ECO:0000259" key="18">
    <source>
        <dbReference type="Pfam" id="PF23020"/>
    </source>
</evidence>
<evidence type="ECO:0000256" key="9">
    <source>
        <dbReference type="ARBA" id="ARBA00023140"/>
    </source>
</evidence>
<evidence type="ECO:0000256" key="2">
    <source>
        <dbReference type="ARBA" id="ARBA00005443"/>
    </source>
</evidence>
<keyword evidence="3 14" id="KW-0813">Transport</keyword>
<evidence type="ECO:0000256" key="12">
    <source>
        <dbReference type="ARBA" id="ARBA00053920"/>
    </source>
</evidence>
<keyword evidence="7" id="KW-0811">Translocation</keyword>
<gene>
    <name evidence="19" type="ORF">CBR_g3508</name>
</gene>
<sequence>MEGGSEAPAREGSSSTAVLASEMAEETNDNAKGEENENGGGGVEEVEPETDLKSLQPPLMREDQVQNAVNFLSHPKVRGSPVKFRRAFLERKGLSQGEIDEAFRRVPDSSPSMEAKGNDASGLSSKAGGESVQSESVGGGQTSAPTAWKRPSSQSRAQTGQQPTSVPRQSTSGSLSRHVDGRQQNAVTQLLEDPGSARFLQKYPPLSQSLLVPPRRGFRWTQMVLALGVLAAAGAGTAVVARNYFLPRLKSWIRHIASNDSDNDGESDQNRQKTKKPSVIEEAATAAAAAASAVTVMAKEMATSRTEEQKHRDALLRAIELQREDLSAAMTSLKDMVKTYNSVQASAAEQTSGVDGSLTVKDLRKELLTFASVMRDVTPGQSQDVLRPDGQGTRSPPVYAGGNRGPRPDSPAGSSVRQDVIRGDRQGSLSPPLYSVRQESPSDSPVRQASSSVGGKVEWVSV</sequence>
<keyword evidence="9 14" id="KW-0576">Peroxisome</keyword>
<dbReference type="InterPro" id="IPR036388">
    <property type="entry name" value="WH-like_DNA-bd_sf"/>
</dbReference>
<dbReference type="PANTHER" id="PTHR23058:SF0">
    <property type="entry name" value="PEROXISOMAL MEMBRANE PROTEIN PEX14"/>
    <property type="match status" value="1"/>
</dbReference>
<dbReference type="OrthoDB" id="441517at2759"/>
<dbReference type="Gene3D" id="1.10.10.10">
    <property type="entry name" value="Winged helix-like DNA-binding domain superfamily/Winged helix DNA-binding domain"/>
    <property type="match status" value="1"/>
</dbReference>
<proteinExistence type="inferred from homology"/>
<dbReference type="GO" id="GO:0016560">
    <property type="term" value="P:protein import into peroxisome matrix, docking"/>
    <property type="evidence" value="ECO:0007669"/>
    <property type="project" value="UniProtKB-UniRule"/>
</dbReference>
<keyword evidence="5 14" id="KW-0653">Protein transport</keyword>
<evidence type="ECO:0000256" key="6">
    <source>
        <dbReference type="ARBA" id="ARBA00022989"/>
    </source>
</evidence>
<dbReference type="GO" id="GO:1990429">
    <property type="term" value="C:peroxisomal importomer complex"/>
    <property type="evidence" value="ECO:0007669"/>
    <property type="project" value="TreeGrafter"/>
</dbReference>
<feature type="domain" description="Peroxisomal membrane protein PEX14 central plants" evidence="18">
    <location>
        <begin position="218"/>
        <end position="336"/>
    </location>
</feature>
<dbReference type="FunFam" id="1.10.10.10:FF:000217">
    <property type="entry name" value="Peroxisomal membrane protein PEX14"/>
    <property type="match status" value="1"/>
</dbReference>
<feature type="domain" description="Peroxisome membrane anchor protein Pex14p N-terminal" evidence="17">
    <location>
        <begin position="61"/>
        <end position="105"/>
    </location>
</feature>
<evidence type="ECO:0000313" key="20">
    <source>
        <dbReference type="Proteomes" id="UP000265515"/>
    </source>
</evidence>
<evidence type="ECO:0000256" key="14">
    <source>
        <dbReference type="RuleBase" id="RU367032"/>
    </source>
</evidence>
<comment type="subcellular location">
    <subcellularLocation>
        <location evidence="1">Peroxisome membrane</location>
        <topology evidence="1">Single-pass membrane protein</topology>
    </subcellularLocation>
</comment>
<feature type="transmembrane region" description="Helical" evidence="16">
    <location>
        <begin position="223"/>
        <end position="245"/>
    </location>
</feature>
<comment type="similarity">
    <text evidence="2 14">Belongs to the peroxin-14 family.</text>
</comment>
<evidence type="ECO:0000256" key="7">
    <source>
        <dbReference type="ARBA" id="ARBA00023010"/>
    </source>
</evidence>
<dbReference type="GO" id="GO:0005102">
    <property type="term" value="F:signaling receptor binding"/>
    <property type="evidence" value="ECO:0007669"/>
    <property type="project" value="TreeGrafter"/>
</dbReference>
<feature type="region of interest" description="Disordered" evidence="15">
    <location>
        <begin position="1"/>
        <end position="61"/>
    </location>
</feature>
<keyword evidence="8 14" id="KW-0472">Membrane</keyword>
<evidence type="ECO:0000256" key="11">
    <source>
        <dbReference type="ARBA" id="ARBA00029691"/>
    </source>
</evidence>
<feature type="region of interest" description="Disordered" evidence="15">
    <location>
        <begin position="258"/>
        <end position="279"/>
    </location>
</feature>
<comment type="subunit">
    <text evidence="13">Interacts with PEX13; forming the PEX13-PEX14 docking complex. Interacts with PEX5 (via WxxxF/Y motifs).</text>
</comment>
<evidence type="ECO:0000256" key="10">
    <source>
        <dbReference type="ARBA" id="ARBA00029502"/>
    </source>
</evidence>
<dbReference type="EMBL" id="BFEA01000106">
    <property type="protein sequence ID" value="GBG68814.1"/>
    <property type="molecule type" value="Genomic_DNA"/>
</dbReference>
<name>A0A388KFH7_CHABU</name>
<evidence type="ECO:0000256" key="8">
    <source>
        <dbReference type="ARBA" id="ARBA00023136"/>
    </source>
</evidence>
<feature type="region of interest" description="Disordered" evidence="15">
    <location>
        <begin position="379"/>
        <end position="462"/>
    </location>
</feature>
<organism evidence="19 20">
    <name type="scientific">Chara braunii</name>
    <name type="common">Braun's stonewort</name>
    <dbReference type="NCBI Taxonomy" id="69332"/>
    <lineage>
        <taxon>Eukaryota</taxon>
        <taxon>Viridiplantae</taxon>
        <taxon>Streptophyta</taxon>
        <taxon>Charophyceae</taxon>
        <taxon>Charales</taxon>
        <taxon>Characeae</taxon>
        <taxon>Chara</taxon>
    </lineage>
</organism>
<dbReference type="PANTHER" id="PTHR23058">
    <property type="entry name" value="PEROXISOMAL MEMBRANE PROTEIN PEX14"/>
    <property type="match status" value="1"/>
</dbReference>
<accession>A0A388KFH7</accession>
<reference evidence="19 20" key="1">
    <citation type="journal article" date="2018" name="Cell">
        <title>The Chara Genome: Secondary Complexity and Implications for Plant Terrestrialization.</title>
        <authorList>
            <person name="Nishiyama T."/>
            <person name="Sakayama H."/>
            <person name="Vries J.D."/>
            <person name="Buschmann H."/>
            <person name="Saint-Marcoux D."/>
            <person name="Ullrich K.K."/>
            <person name="Haas F.B."/>
            <person name="Vanderstraeten L."/>
            <person name="Becker D."/>
            <person name="Lang D."/>
            <person name="Vosolsobe S."/>
            <person name="Rombauts S."/>
            <person name="Wilhelmsson P.K.I."/>
            <person name="Janitza P."/>
            <person name="Kern R."/>
            <person name="Heyl A."/>
            <person name="Rumpler F."/>
            <person name="Villalobos L.I.A.C."/>
            <person name="Clay J.M."/>
            <person name="Skokan R."/>
            <person name="Toyoda A."/>
            <person name="Suzuki Y."/>
            <person name="Kagoshima H."/>
            <person name="Schijlen E."/>
            <person name="Tajeshwar N."/>
            <person name="Catarino B."/>
            <person name="Hetherington A.J."/>
            <person name="Saltykova A."/>
            <person name="Bonnot C."/>
            <person name="Breuninger H."/>
            <person name="Symeonidi A."/>
            <person name="Radhakrishnan G.V."/>
            <person name="Van Nieuwerburgh F."/>
            <person name="Deforce D."/>
            <person name="Chang C."/>
            <person name="Karol K.G."/>
            <person name="Hedrich R."/>
            <person name="Ulvskov P."/>
            <person name="Glockner G."/>
            <person name="Delwiche C.F."/>
            <person name="Petrasek J."/>
            <person name="Van de Peer Y."/>
            <person name="Friml J."/>
            <person name="Beilby M."/>
            <person name="Dolan L."/>
            <person name="Kohara Y."/>
            <person name="Sugano S."/>
            <person name="Fujiyama A."/>
            <person name="Delaux P.-M."/>
            <person name="Quint M."/>
            <person name="TheiBen G."/>
            <person name="Hagemann M."/>
            <person name="Harholt J."/>
            <person name="Dunand C."/>
            <person name="Zachgo S."/>
            <person name="Langdale J."/>
            <person name="Maumus F."/>
            <person name="Straeten D.V.D."/>
            <person name="Gould S.B."/>
            <person name="Rensing S.A."/>
        </authorList>
    </citation>
    <scope>NUCLEOTIDE SEQUENCE [LARGE SCALE GENOMIC DNA]</scope>
    <source>
        <strain evidence="19 20">S276</strain>
    </source>
</reference>
<dbReference type="Pfam" id="PF23020">
    <property type="entry name" value="PEX14-like_2nd"/>
    <property type="match status" value="1"/>
</dbReference>
<evidence type="ECO:0000313" key="19">
    <source>
        <dbReference type="EMBL" id="GBG68814.1"/>
    </source>
</evidence>
<comment type="caution">
    <text evidence="19">The sequence shown here is derived from an EMBL/GenBank/DDBJ whole genome shotgun (WGS) entry which is preliminary data.</text>
</comment>
<dbReference type="Pfam" id="PF04695">
    <property type="entry name" value="Pex14_N"/>
    <property type="match status" value="1"/>
</dbReference>
<evidence type="ECO:0000256" key="13">
    <source>
        <dbReference type="ARBA" id="ARBA00064754"/>
    </source>
</evidence>
<dbReference type="Proteomes" id="UP000265515">
    <property type="component" value="Unassembled WGS sequence"/>
</dbReference>
<keyword evidence="6 16" id="KW-1133">Transmembrane helix</keyword>
<dbReference type="InterPro" id="IPR006785">
    <property type="entry name" value="Pex14_N"/>
</dbReference>
<dbReference type="AlphaFoldDB" id="A0A388KFH7"/>
<keyword evidence="4 16" id="KW-0812">Transmembrane</keyword>
<feature type="compositionally biased region" description="Polar residues" evidence="15">
    <location>
        <begin position="151"/>
        <end position="175"/>
    </location>
</feature>
<dbReference type="Gramene" id="GBG68814">
    <property type="protein sequence ID" value="GBG68814"/>
    <property type="gene ID" value="CBR_g3508"/>
</dbReference>
<evidence type="ECO:0000259" key="17">
    <source>
        <dbReference type="Pfam" id="PF04695"/>
    </source>
</evidence>
<evidence type="ECO:0000256" key="5">
    <source>
        <dbReference type="ARBA" id="ARBA00022927"/>
    </source>
</evidence>